<dbReference type="AlphaFoldDB" id="A1ZFQ7"/>
<dbReference type="Gene3D" id="2.40.50.1020">
    <property type="entry name" value="LytTr DNA-binding domain"/>
    <property type="match status" value="1"/>
</dbReference>
<dbReference type="SUPFAM" id="SSF52172">
    <property type="entry name" value="CheY-like"/>
    <property type="match status" value="1"/>
</dbReference>
<dbReference type="OrthoDB" id="1646880at2"/>
<proteinExistence type="predicted"/>
<reference evidence="4 5" key="1">
    <citation type="submission" date="2007-01" db="EMBL/GenBank/DDBJ databases">
        <authorList>
            <person name="Haygood M."/>
            <person name="Podell S."/>
            <person name="Anderson C."/>
            <person name="Hopkinson B."/>
            <person name="Roe K."/>
            <person name="Barbeau K."/>
            <person name="Gaasterland T."/>
            <person name="Ferriera S."/>
            <person name="Johnson J."/>
            <person name="Kravitz S."/>
            <person name="Beeson K."/>
            <person name="Sutton G."/>
            <person name="Rogers Y.-H."/>
            <person name="Friedman R."/>
            <person name="Frazier M."/>
            <person name="Venter J.C."/>
        </authorList>
    </citation>
    <scope>NUCLEOTIDE SEQUENCE [LARGE SCALE GENOMIC DNA]</scope>
    <source>
        <strain evidence="4 5">ATCC 23134</strain>
    </source>
</reference>
<feature type="domain" description="HTH LytTR-type" evidence="3">
    <location>
        <begin position="139"/>
        <end position="240"/>
    </location>
</feature>
<protein>
    <submittedName>
        <fullName evidence="4">Response regulator of the LytR/AlgR family, putative</fullName>
    </submittedName>
</protein>
<dbReference type="Proteomes" id="UP000004095">
    <property type="component" value="Unassembled WGS sequence"/>
</dbReference>
<dbReference type="Gene3D" id="3.40.50.2300">
    <property type="match status" value="1"/>
</dbReference>
<dbReference type="InterPro" id="IPR046947">
    <property type="entry name" value="LytR-like"/>
</dbReference>
<evidence type="ECO:0000256" key="1">
    <source>
        <dbReference type="PROSITE-ProRule" id="PRU00169"/>
    </source>
</evidence>
<sequence>MIKTLIIEDEEYIRKGLISMIEMLDKGLTIIGECASVQEAITVSKACKPDLVFLDINLADGNAFEFLEKTSQLAHRVIFTTAYEKYALQALKQGAIDYILKPVDLDELETAIDKALVSLSRKNTPETNPKQWNDDKDKLVLRLQDSLQIIDLKTLMFCKSDKGYTTFYLANGKSFVASKSLKDYEGQLPSATFVRTHQSYCVNLNYIDKYDKNGYVILRNGEAIPVSSRKKESFVALLLKAGIH</sequence>
<keyword evidence="1" id="KW-0597">Phosphoprotein</keyword>
<dbReference type="Pfam" id="PF04397">
    <property type="entry name" value="LytTR"/>
    <property type="match status" value="1"/>
</dbReference>
<keyword evidence="5" id="KW-1185">Reference proteome</keyword>
<dbReference type="InterPro" id="IPR011006">
    <property type="entry name" value="CheY-like_superfamily"/>
</dbReference>
<accession>A1ZFQ7</accession>
<organism evidence="4 5">
    <name type="scientific">Microscilla marina ATCC 23134</name>
    <dbReference type="NCBI Taxonomy" id="313606"/>
    <lineage>
        <taxon>Bacteria</taxon>
        <taxon>Pseudomonadati</taxon>
        <taxon>Bacteroidota</taxon>
        <taxon>Cytophagia</taxon>
        <taxon>Cytophagales</taxon>
        <taxon>Microscillaceae</taxon>
        <taxon>Microscilla</taxon>
    </lineage>
</organism>
<dbReference type="PROSITE" id="PS50110">
    <property type="entry name" value="RESPONSE_REGULATORY"/>
    <property type="match status" value="1"/>
</dbReference>
<evidence type="ECO:0000259" key="3">
    <source>
        <dbReference type="PROSITE" id="PS50930"/>
    </source>
</evidence>
<gene>
    <name evidence="4" type="ORF">M23134_01155</name>
</gene>
<dbReference type="PROSITE" id="PS50930">
    <property type="entry name" value="HTH_LYTTR"/>
    <property type="match status" value="1"/>
</dbReference>
<dbReference type="InterPro" id="IPR007492">
    <property type="entry name" value="LytTR_DNA-bd_dom"/>
</dbReference>
<dbReference type="PANTHER" id="PTHR37299:SF1">
    <property type="entry name" value="STAGE 0 SPORULATION PROTEIN A HOMOLOG"/>
    <property type="match status" value="1"/>
</dbReference>
<dbReference type="GO" id="GO:0003677">
    <property type="term" value="F:DNA binding"/>
    <property type="evidence" value="ECO:0007669"/>
    <property type="project" value="InterPro"/>
</dbReference>
<dbReference type="RefSeq" id="WP_002694538.1">
    <property type="nucleotide sequence ID" value="NZ_AAWS01000005.1"/>
</dbReference>
<feature type="modified residue" description="4-aspartylphosphate" evidence="1">
    <location>
        <position position="55"/>
    </location>
</feature>
<dbReference type="GO" id="GO:0000156">
    <property type="term" value="F:phosphorelay response regulator activity"/>
    <property type="evidence" value="ECO:0007669"/>
    <property type="project" value="InterPro"/>
</dbReference>
<dbReference type="eggNOG" id="COG3279">
    <property type="taxonomic scope" value="Bacteria"/>
</dbReference>
<dbReference type="InterPro" id="IPR001789">
    <property type="entry name" value="Sig_transdc_resp-reg_receiver"/>
</dbReference>
<dbReference type="EMBL" id="AAWS01000005">
    <property type="protein sequence ID" value="EAY30831.1"/>
    <property type="molecule type" value="Genomic_DNA"/>
</dbReference>
<comment type="caution">
    <text evidence="4">The sequence shown here is derived from an EMBL/GenBank/DDBJ whole genome shotgun (WGS) entry which is preliminary data.</text>
</comment>
<dbReference type="SMART" id="SM00850">
    <property type="entry name" value="LytTR"/>
    <property type="match status" value="1"/>
</dbReference>
<dbReference type="SMART" id="SM00448">
    <property type="entry name" value="REC"/>
    <property type="match status" value="1"/>
</dbReference>
<dbReference type="CDD" id="cd17536">
    <property type="entry name" value="REC_YesN-like"/>
    <property type="match status" value="1"/>
</dbReference>
<feature type="domain" description="Response regulatory" evidence="2">
    <location>
        <begin position="3"/>
        <end position="116"/>
    </location>
</feature>
<evidence type="ECO:0000313" key="4">
    <source>
        <dbReference type="EMBL" id="EAY30831.1"/>
    </source>
</evidence>
<evidence type="ECO:0000259" key="2">
    <source>
        <dbReference type="PROSITE" id="PS50110"/>
    </source>
</evidence>
<dbReference type="Pfam" id="PF00072">
    <property type="entry name" value="Response_reg"/>
    <property type="match status" value="1"/>
</dbReference>
<evidence type="ECO:0000313" key="5">
    <source>
        <dbReference type="Proteomes" id="UP000004095"/>
    </source>
</evidence>
<dbReference type="PANTHER" id="PTHR37299">
    <property type="entry name" value="TRANSCRIPTIONAL REGULATOR-RELATED"/>
    <property type="match status" value="1"/>
</dbReference>
<name>A1ZFQ7_MICM2</name>